<evidence type="ECO:0000313" key="8">
    <source>
        <dbReference type="Proteomes" id="UP000241203"/>
    </source>
</evidence>
<evidence type="ECO:0000313" key="9">
    <source>
        <dbReference type="Proteomes" id="UP000268291"/>
    </source>
</evidence>
<reference evidence="7 9" key="2">
    <citation type="submission" date="2018-12" db="EMBL/GenBank/DDBJ databases">
        <authorList>
            <person name="hu s."/>
            <person name="Xu Y."/>
            <person name="Xu B."/>
            <person name="Li F."/>
        </authorList>
    </citation>
    <scope>NUCLEOTIDE SEQUENCE [LARGE SCALE GENOMIC DNA]</scope>
    <source>
        <strain evidence="7 9">KSW2-17</strain>
    </source>
</reference>
<dbReference type="EMBL" id="PYAU01000001">
    <property type="protein sequence ID" value="PSL38794.1"/>
    <property type="molecule type" value="Genomic_DNA"/>
</dbReference>
<comment type="similarity">
    <text evidence="2">Belongs to the glycosyltransferase 2 family.</text>
</comment>
<dbReference type="OrthoDB" id="9771846at2"/>
<feature type="domain" description="Glycosyltransferase 2-like" evidence="5">
    <location>
        <begin position="11"/>
        <end position="182"/>
    </location>
</feature>
<evidence type="ECO:0000313" key="6">
    <source>
        <dbReference type="EMBL" id="PSL38794.1"/>
    </source>
</evidence>
<evidence type="ECO:0000259" key="5">
    <source>
        <dbReference type="Pfam" id="PF00535"/>
    </source>
</evidence>
<dbReference type="Gene3D" id="3.90.550.10">
    <property type="entry name" value="Spore Coat Polysaccharide Biosynthesis Protein SpsA, Chain A"/>
    <property type="match status" value="1"/>
</dbReference>
<evidence type="ECO:0000256" key="4">
    <source>
        <dbReference type="ARBA" id="ARBA00022679"/>
    </source>
</evidence>
<protein>
    <submittedName>
        <fullName evidence="7">Glycosyltransferase</fullName>
    </submittedName>
</protein>
<dbReference type="AlphaFoldDB" id="A0A2P8GXW1"/>
<dbReference type="Proteomes" id="UP000268291">
    <property type="component" value="Unassembled WGS sequence"/>
</dbReference>
<dbReference type="Pfam" id="PF00535">
    <property type="entry name" value="Glycos_transf_2"/>
    <property type="match status" value="1"/>
</dbReference>
<dbReference type="EMBL" id="RZGY01000001">
    <property type="protein sequence ID" value="RUQ87907.1"/>
    <property type="molecule type" value="Genomic_DNA"/>
</dbReference>
<dbReference type="Pfam" id="PF13692">
    <property type="entry name" value="Glyco_trans_1_4"/>
    <property type="match status" value="1"/>
</dbReference>
<dbReference type="InterPro" id="IPR001173">
    <property type="entry name" value="Glyco_trans_2-like"/>
</dbReference>
<evidence type="ECO:0000256" key="2">
    <source>
        <dbReference type="ARBA" id="ARBA00006739"/>
    </source>
</evidence>
<dbReference type="PANTHER" id="PTHR43179:SF12">
    <property type="entry name" value="GALACTOFURANOSYLTRANSFERASE GLFT2"/>
    <property type="match status" value="1"/>
</dbReference>
<dbReference type="InterPro" id="IPR029044">
    <property type="entry name" value="Nucleotide-diphossugar_trans"/>
</dbReference>
<proteinExistence type="inferred from homology"/>
<dbReference type="CDD" id="cd04186">
    <property type="entry name" value="GT_2_like_c"/>
    <property type="match status" value="1"/>
</dbReference>
<dbReference type="SUPFAM" id="SSF53756">
    <property type="entry name" value="UDP-Glycosyltransferase/glycogen phosphorylase"/>
    <property type="match status" value="1"/>
</dbReference>
<dbReference type="Gene3D" id="3.40.50.2000">
    <property type="entry name" value="Glycogen Phosphorylase B"/>
    <property type="match status" value="1"/>
</dbReference>
<dbReference type="SUPFAM" id="SSF53448">
    <property type="entry name" value="Nucleotide-diphospho-sugar transferases"/>
    <property type="match status" value="1"/>
</dbReference>
<reference evidence="6 8" key="1">
    <citation type="submission" date="2018-03" db="EMBL/GenBank/DDBJ databases">
        <title>Genomic Encyclopedia of Archaeal and Bacterial Type Strains, Phase II (KMG-II): from individual species to whole genera.</title>
        <authorList>
            <person name="Goeker M."/>
        </authorList>
    </citation>
    <scope>NUCLEOTIDE SEQUENCE [LARGE SCALE GENOMIC DNA]</scope>
    <source>
        <strain evidence="6 8">DSM 21548</strain>
    </source>
</reference>
<evidence type="ECO:0000256" key="1">
    <source>
        <dbReference type="ARBA" id="ARBA00004776"/>
    </source>
</evidence>
<dbReference type="CDD" id="cd03801">
    <property type="entry name" value="GT4_PimA-like"/>
    <property type="match status" value="1"/>
</dbReference>
<dbReference type="Proteomes" id="UP000241203">
    <property type="component" value="Unassembled WGS sequence"/>
</dbReference>
<dbReference type="GO" id="GO:0016757">
    <property type="term" value="F:glycosyltransferase activity"/>
    <property type="evidence" value="ECO:0007669"/>
    <property type="project" value="UniProtKB-KW"/>
</dbReference>
<comment type="pathway">
    <text evidence="1">Cell wall biogenesis; cell wall polysaccharide biosynthesis.</text>
</comment>
<evidence type="ECO:0000256" key="3">
    <source>
        <dbReference type="ARBA" id="ARBA00022676"/>
    </source>
</evidence>
<gene>
    <name evidence="6" type="ORF">CLV49_2423</name>
    <name evidence="7" type="ORF">ELQ93_07115</name>
</gene>
<accession>A0A2P8GXW1</accession>
<dbReference type="PANTHER" id="PTHR43179">
    <property type="entry name" value="RHAMNOSYLTRANSFERASE WBBL"/>
    <property type="match status" value="1"/>
</dbReference>
<organism evidence="6 8">
    <name type="scientific">Labedella gwakjiensis</name>
    <dbReference type="NCBI Taxonomy" id="390269"/>
    <lineage>
        <taxon>Bacteria</taxon>
        <taxon>Bacillati</taxon>
        <taxon>Actinomycetota</taxon>
        <taxon>Actinomycetes</taxon>
        <taxon>Micrococcales</taxon>
        <taxon>Microbacteriaceae</taxon>
        <taxon>Labedella</taxon>
    </lineage>
</organism>
<evidence type="ECO:0000313" key="7">
    <source>
        <dbReference type="EMBL" id="RUQ87907.1"/>
    </source>
</evidence>
<sequence>MDSSVRAGVVSVVLVNYKGTDDTIEAIRQLRATDWPSELLEIVVVENASGDDSAERIAAADAGVVLVESGDNLGFAGGCNLGVARSTGEYLAFLNNDAKPDPAWIRAAVARFTSSPRVGAIASRVLDWEGENVDYIGSAMTWFGMGYKPLTAQKVPKESDRPTDVLFGTGSAMFVRRTAYEQLDGFDERFFMFFEDVDFGWRLNLLGWRFVYEPASLAFHKHHASMNKLGAYKETYLLERNALFTLYKNLGDDALHDALPATLSLSVRRSVAKGGLDSTAFDIRKGDDDSRSEVSVSKQTVAGLFAIDQFVENLDALVAAREHVQSTRVVSDDRLWSLFGETDAPSFQNEHYLEGYDKVVAAFPVLDVPVLTRVLIITGDPVGEKMAGPAIRAWHMAETLAESHDVTLVSLAGVGNVSGPFDIQHVAPGNNRAMKALEQWADVIVFQGLAMALFDAIRSSKKIIVADVYDPMHLEQLEQARQQPRAQWDRQVVDATDVLNDQLARADFLLCASERQRHFYLGQLAALGRVNPANYSADSDLRDLIDTVPFGLSSTPPEHVRKVLKGVVPGIRATDKVVLWSGGLYNWFDPTTLVRAIAQLTGRKKSVRLFFQGTKHPHPGVPEMAIVTETRTLAAELGVLDRSVFFNDSWVDYADRQNYLTEADAGVSTHHTHVETTFSFRTRILDYLWAGLPIVLTEGDHFAELVEKEGLGIVVPSGDVGALADALEKVLFDEEFRDAAKANVARVRESYRWESVLGPLVRFMDDPQHAADLLASGSVKAAPPRSGRPRRVKKHGFVHDVGLVVHYMRTGGPTVLLRKVRSRLGRR</sequence>
<name>A0A2P8GXW1_9MICO</name>
<keyword evidence="3" id="KW-0328">Glycosyltransferase</keyword>
<comment type="caution">
    <text evidence="6">The sequence shown here is derived from an EMBL/GenBank/DDBJ whole genome shotgun (WGS) entry which is preliminary data.</text>
</comment>
<keyword evidence="4" id="KW-0808">Transferase</keyword>
<keyword evidence="9" id="KW-1185">Reference proteome</keyword>